<dbReference type="EMBL" id="LR798281">
    <property type="protein sequence ID" value="CAB5219988.1"/>
    <property type="molecule type" value="Genomic_DNA"/>
</dbReference>
<organism evidence="2">
    <name type="scientific">uncultured Caudovirales phage</name>
    <dbReference type="NCBI Taxonomy" id="2100421"/>
    <lineage>
        <taxon>Viruses</taxon>
        <taxon>Duplodnaviria</taxon>
        <taxon>Heunggongvirae</taxon>
        <taxon>Uroviricota</taxon>
        <taxon>Caudoviricetes</taxon>
        <taxon>Peduoviridae</taxon>
        <taxon>Maltschvirus</taxon>
        <taxon>Maltschvirus maltsch</taxon>
    </lineage>
</organism>
<proteinExistence type="predicted"/>
<feature type="domain" description="Nucleotide modification associated" evidence="1">
    <location>
        <begin position="82"/>
        <end position="155"/>
    </location>
</feature>
<dbReference type="InterPro" id="IPR040835">
    <property type="entry name" value="Nmad5"/>
</dbReference>
<accession>A0A6J7WT61</accession>
<name>A0A6J7WT61_9CAUD</name>
<protein>
    <recommendedName>
        <fullName evidence="1">Nucleotide modification associated domain-containing protein</fullName>
    </recommendedName>
</protein>
<gene>
    <name evidence="2" type="ORF">UFOVP232_19</name>
</gene>
<evidence type="ECO:0000313" key="2">
    <source>
        <dbReference type="EMBL" id="CAB5219988.1"/>
    </source>
</evidence>
<dbReference type="Pfam" id="PF18757">
    <property type="entry name" value="Nmad5"/>
    <property type="match status" value="1"/>
</dbReference>
<evidence type="ECO:0000259" key="1">
    <source>
        <dbReference type="Pfam" id="PF18757"/>
    </source>
</evidence>
<reference evidence="2" key="1">
    <citation type="submission" date="2020-05" db="EMBL/GenBank/DDBJ databases">
        <authorList>
            <person name="Chiriac C."/>
            <person name="Salcher M."/>
            <person name="Ghai R."/>
            <person name="Kavagutti S V."/>
        </authorList>
    </citation>
    <scope>NUCLEOTIDE SEQUENCE</scope>
</reference>
<sequence>MKLNKYDKQAIVRAIMNDVPKPDKVKRRIDLQTAIVKAMSPECRKVFKTAPGALKTEYFGDVIYDGLNWKSRDMVVGDVTEDKLEELAKPYKDEDALLSAAECKLKGAVEACTTLKQLETRLPEFKKYFPTAAKPVATLPALANVVADLSKLGWPKTSTI</sequence>